<protein>
    <submittedName>
        <fullName evidence="2">Uncharacterized protein</fullName>
    </submittedName>
</protein>
<evidence type="ECO:0000256" key="1">
    <source>
        <dbReference type="SAM" id="MobiDB-lite"/>
    </source>
</evidence>
<accession>A0A7J5DT96</accession>
<evidence type="ECO:0000313" key="2">
    <source>
        <dbReference type="EMBL" id="KAB2808336.1"/>
    </source>
</evidence>
<proteinExistence type="predicted"/>
<dbReference type="EMBL" id="WBVM01000003">
    <property type="protein sequence ID" value="KAB2808336.1"/>
    <property type="molecule type" value="Genomic_DNA"/>
</dbReference>
<sequence length="144" mass="15629">MTAASNSEARKCAAGIAASNPTAPEPTGTLKGAPGADSEALAARIADREALADLIPLGFDPIRDGVSNVYDAADLILASSWLADHDRQIVREHVTAALDEIEKRIEAWVRHGEAVPADVTTYDREIVHRELRALICDYRQEQDR</sequence>
<gene>
    <name evidence="2" type="ORF">F9L07_22740</name>
</gene>
<dbReference type="Proteomes" id="UP000449906">
    <property type="component" value="Unassembled WGS sequence"/>
</dbReference>
<organism evidence="2 3">
    <name type="scientific">Nocardioides simplex</name>
    <name type="common">Arthrobacter simplex</name>
    <dbReference type="NCBI Taxonomy" id="2045"/>
    <lineage>
        <taxon>Bacteria</taxon>
        <taxon>Bacillati</taxon>
        <taxon>Actinomycetota</taxon>
        <taxon>Actinomycetes</taxon>
        <taxon>Propionibacteriales</taxon>
        <taxon>Nocardioidaceae</taxon>
        <taxon>Pimelobacter</taxon>
    </lineage>
</organism>
<reference evidence="2 3" key="1">
    <citation type="submission" date="2019-09" db="EMBL/GenBank/DDBJ databases">
        <title>Pimelobacter sp. isolated from Paulinella.</title>
        <authorList>
            <person name="Jeong S.E."/>
        </authorList>
    </citation>
    <scope>NUCLEOTIDE SEQUENCE [LARGE SCALE GENOMIC DNA]</scope>
    <source>
        <strain evidence="2 3">Pch-N</strain>
    </source>
</reference>
<name>A0A7J5DT96_NOCSI</name>
<comment type="caution">
    <text evidence="2">The sequence shown here is derived from an EMBL/GenBank/DDBJ whole genome shotgun (WGS) entry which is preliminary data.</text>
</comment>
<dbReference type="AlphaFoldDB" id="A0A7J5DT96"/>
<dbReference type="RefSeq" id="WP_151582016.1">
    <property type="nucleotide sequence ID" value="NZ_WBVM01000003.1"/>
</dbReference>
<evidence type="ECO:0000313" key="3">
    <source>
        <dbReference type="Proteomes" id="UP000449906"/>
    </source>
</evidence>
<feature type="region of interest" description="Disordered" evidence="1">
    <location>
        <begin position="1"/>
        <end position="36"/>
    </location>
</feature>